<comment type="caution">
    <text evidence="1">The sequence shown here is derived from an EMBL/GenBank/DDBJ whole genome shotgun (WGS) entry which is preliminary data.</text>
</comment>
<organism evidence="1 2">
    <name type="scientific">Vibrio ichthyoenteri ATCC 700023</name>
    <dbReference type="NCBI Taxonomy" id="870968"/>
    <lineage>
        <taxon>Bacteria</taxon>
        <taxon>Pseudomonadati</taxon>
        <taxon>Pseudomonadota</taxon>
        <taxon>Gammaproteobacteria</taxon>
        <taxon>Vibrionales</taxon>
        <taxon>Vibrionaceae</taxon>
        <taxon>Vibrio</taxon>
    </lineage>
</organism>
<sequence>MTEFLQALNCQVNDVNVIAVKDEVVSIDTAEQLIKHLEISMSEKLIGSGYTIIYDIDTLYISFTPAGETKGEVQKEMLSIIKLMTFDCGIIRRIIICPVQSTQPLDNCDKCQSLLIEATLSFSDANQYAKKQISTSTIWRQIDFSLPPSLSNVFENEELVEFPLR</sequence>
<gene>
    <name evidence="1" type="ORF">VII00023_08854</name>
</gene>
<evidence type="ECO:0000313" key="1">
    <source>
        <dbReference type="EMBL" id="EGU43051.1"/>
    </source>
</evidence>
<keyword evidence="2" id="KW-1185">Reference proteome</keyword>
<dbReference type="RefSeq" id="WP_006711658.1">
    <property type="nucleotide sequence ID" value="NZ_AFWF01000091.1"/>
</dbReference>
<evidence type="ECO:0000313" key="2">
    <source>
        <dbReference type="Proteomes" id="UP000004605"/>
    </source>
</evidence>
<accession>F9S0N6</accession>
<name>F9S0N6_9VIBR</name>
<dbReference type="EMBL" id="AFWF01000091">
    <property type="protein sequence ID" value="EGU43051.1"/>
    <property type="molecule type" value="Genomic_DNA"/>
</dbReference>
<dbReference type="Proteomes" id="UP000004605">
    <property type="component" value="Unassembled WGS sequence"/>
</dbReference>
<reference evidence="1 2" key="1">
    <citation type="journal article" date="2012" name="Int. J. Syst. Evol. Microbiol.">
        <title>Vibrio caribbeanicus sp. nov., isolated from the marine sponge Scleritoderma cyanea.</title>
        <authorList>
            <person name="Hoffmann M."/>
            <person name="Monday S.R."/>
            <person name="Allard M.W."/>
            <person name="Strain E.A."/>
            <person name="Whittaker P."/>
            <person name="Naum M."/>
            <person name="McCarthy P.J."/>
            <person name="Lopez J.V."/>
            <person name="Fischer M."/>
            <person name="Brown E.W."/>
        </authorList>
    </citation>
    <scope>NUCLEOTIDE SEQUENCE [LARGE SCALE GENOMIC DNA]</scope>
    <source>
        <strain evidence="1 2">ATCC 700023</strain>
    </source>
</reference>
<dbReference type="AlphaFoldDB" id="F9S0N6"/>
<feature type="non-terminal residue" evidence="1">
    <location>
        <position position="165"/>
    </location>
</feature>
<proteinExistence type="predicted"/>
<protein>
    <submittedName>
        <fullName evidence="1">Uncharacterized protein</fullName>
    </submittedName>
</protein>